<organism evidence="1 2">
    <name type="scientific">Melastoma candidum</name>
    <dbReference type="NCBI Taxonomy" id="119954"/>
    <lineage>
        <taxon>Eukaryota</taxon>
        <taxon>Viridiplantae</taxon>
        <taxon>Streptophyta</taxon>
        <taxon>Embryophyta</taxon>
        <taxon>Tracheophyta</taxon>
        <taxon>Spermatophyta</taxon>
        <taxon>Magnoliopsida</taxon>
        <taxon>eudicotyledons</taxon>
        <taxon>Gunneridae</taxon>
        <taxon>Pentapetalae</taxon>
        <taxon>rosids</taxon>
        <taxon>malvids</taxon>
        <taxon>Myrtales</taxon>
        <taxon>Melastomataceae</taxon>
        <taxon>Melastomatoideae</taxon>
        <taxon>Melastomateae</taxon>
        <taxon>Melastoma</taxon>
    </lineage>
</organism>
<name>A0ACB9SF12_9MYRT</name>
<sequence>MQMGTVEEIMGGSRGDRLSMEEGRRGRLRCKPWGVLAFVLVGATPTTLAVMRPRQSVDWVYYQEEGSLEETQQADA</sequence>
<dbReference type="Proteomes" id="UP001057402">
    <property type="component" value="Chromosome 1"/>
</dbReference>
<evidence type="ECO:0000313" key="2">
    <source>
        <dbReference type="Proteomes" id="UP001057402"/>
    </source>
</evidence>
<gene>
    <name evidence="1" type="ORF">MLD38_002024</name>
</gene>
<protein>
    <submittedName>
        <fullName evidence="1">Uncharacterized protein</fullName>
    </submittedName>
</protein>
<dbReference type="EMBL" id="CM042880">
    <property type="protein sequence ID" value="KAI4389847.1"/>
    <property type="molecule type" value="Genomic_DNA"/>
</dbReference>
<reference evidence="2" key="1">
    <citation type="journal article" date="2023" name="Front. Plant Sci.">
        <title>Chromosomal-level genome assembly of Melastoma candidum provides insights into trichome evolution.</title>
        <authorList>
            <person name="Zhong Y."/>
            <person name="Wu W."/>
            <person name="Sun C."/>
            <person name="Zou P."/>
            <person name="Liu Y."/>
            <person name="Dai S."/>
            <person name="Zhou R."/>
        </authorList>
    </citation>
    <scope>NUCLEOTIDE SEQUENCE [LARGE SCALE GENOMIC DNA]</scope>
</reference>
<accession>A0ACB9SF12</accession>
<proteinExistence type="predicted"/>
<evidence type="ECO:0000313" key="1">
    <source>
        <dbReference type="EMBL" id="KAI4389847.1"/>
    </source>
</evidence>
<keyword evidence="2" id="KW-1185">Reference proteome</keyword>
<comment type="caution">
    <text evidence="1">The sequence shown here is derived from an EMBL/GenBank/DDBJ whole genome shotgun (WGS) entry which is preliminary data.</text>
</comment>